<dbReference type="InterPro" id="IPR013097">
    <property type="entry name" value="Dabb"/>
</dbReference>
<dbReference type="SUPFAM" id="SSF54909">
    <property type="entry name" value="Dimeric alpha+beta barrel"/>
    <property type="match status" value="1"/>
</dbReference>
<proteinExistence type="predicted"/>
<dbReference type="Gene3D" id="3.30.70.100">
    <property type="match status" value="1"/>
</dbReference>
<organism evidence="2 3">
    <name type="scientific">Ferrimicrobium acidiphilum</name>
    <dbReference type="NCBI Taxonomy" id="121039"/>
    <lineage>
        <taxon>Bacteria</taxon>
        <taxon>Bacillati</taxon>
        <taxon>Actinomycetota</taxon>
        <taxon>Acidimicrobiia</taxon>
        <taxon>Acidimicrobiales</taxon>
        <taxon>Acidimicrobiaceae</taxon>
        <taxon>Ferrimicrobium</taxon>
    </lineage>
</organism>
<evidence type="ECO:0000313" key="2">
    <source>
        <dbReference type="EMBL" id="MEX6428627.1"/>
    </source>
</evidence>
<name>A0ABV3XZA0_9ACTN</name>
<comment type="caution">
    <text evidence="2">The sequence shown here is derived from an EMBL/GenBank/DDBJ whole genome shotgun (WGS) entry which is preliminary data.</text>
</comment>
<dbReference type="InterPro" id="IPR011008">
    <property type="entry name" value="Dimeric_a/b-barrel"/>
</dbReference>
<dbReference type="Proteomes" id="UP001560267">
    <property type="component" value="Unassembled WGS sequence"/>
</dbReference>
<dbReference type="RefSeq" id="WP_298385726.1">
    <property type="nucleotide sequence ID" value="NZ_JBFSHR010000004.1"/>
</dbReference>
<dbReference type="PROSITE" id="PS51502">
    <property type="entry name" value="S_R_A_B_BARREL"/>
    <property type="match status" value="1"/>
</dbReference>
<dbReference type="EMBL" id="JBFSHR010000004">
    <property type="protein sequence ID" value="MEX6428627.1"/>
    <property type="molecule type" value="Genomic_DNA"/>
</dbReference>
<feature type="domain" description="Stress-response A/B barrel" evidence="1">
    <location>
        <begin position="2"/>
        <end position="92"/>
    </location>
</feature>
<evidence type="ECO:0000259" key="1">
    <source>
        <dbReference type="PROSITE" id="PS51502"/>
    </source>
</evidence>
<dbReference type="Pfam" id="PF07876">
    <property type="entry name" value="Dabb"/>
    <property type="match status" value="1"/>
</dbReference>
<dbReference type="SMART" id="SM00886">
    <property type="entry name" value="Dabb"/>
    <property type="match status" value="1"/>
</dbReference>
<evidence type="ECO:0000313" key="3">
    <source>
        <dbReference type="Proteomes" id="UP001560267"/>
    </source>
</evidence>
<sequence length="94" mass="10631">MIRNVVMMKLKPNYDATLLDELIDRLKRLCCPGTLSYTVGLDAGLRQGNWTLAIVADFTDTSAYRAYDDDTRHNQIRAELGPLIDEVARAQFVL</sequence>
<gene>
    <name evidence="2" type="ORF">AB6A68_02085</name>
</gene>
<protein>
    <submittedName>
        <fullName evidence="2">Dabb family protein</fullName>
    </submittedName>
</protein>
<keyword evidence="3" id="KW-1185">Reference proteome</keyword>
<reference evidence="2 3" key="1">
    <citation type="submission" date="2024-07" db="EMBL/GenBank/DDBJ databases">
        <title>Draft Genome Sequence of Ferrimicrobium acidiphilum Strain YE2023, Isolated from a Pulp of Bioleach Reactor.</title>
        <authorList>
            <person name="Elkina Y.A."/>
            <person name="Bulaeva A.G."/>
            <person name="Beletsky A.V."/>
            <person name="Mardanov A.V."/>
        </authorList>
    </citation>
    <scope>NUCLEOTIDE SEQUENCE [LARGE SCALE GENOMIC DNA]</scope>
    <source>
        <strain evidence="2 3">YE2023</strain>
    </source>
</reference>
<accession>A0ABV3XZA0</accession>